<dbReference type="Gene3D" id="3.40.1380.20">
    <property type="entry name" value="Pyruvate kinase, C-terminal domain"/>
    <property type="match status" value="1"/>
</dbReference>
<dbReference type="EMBL" id="JBGFUD010007591">
    <property type="protein sequence ID" value="MFH4981636.1"/>
    <property type="molecule type" value="Genomic_DNA"/>
</dbReference>
<evidence type="ECO:0000256" key="2">
    <source>
        <dbReference type="ARBA" id="ARBA00001958"/>
    </source>
</evidence>
<comment type="cofactor">
    <cofactor evidence="2">
        <name>K(+)</name>
        <dbReference type="ChEBI" id="CHEBI:29103"/>
    </cofactor>
</comment>
<name>A0ABD6EP79_9BILA</name>
<gene>
    <name evidence="17" type="ORF">AB6A40_008345</name>
</gene>
<evidence type="ECO:0000256" key="4">
    <source>
        <dbReference type="ARBA" id="ARBA00008663"/>
    </source>
</evidence>
<evidence type="ECO:0000313" key="18">
    <source>
        <dbReference type="Proteomes" id="UP001608902"/>
    </source>
</evidence>
<dbReference type="GO" id="GO:0005524">
    <property type="term" value="F:ATP binding"/>
    <property type="evidence" value="ECO:0007669"/>
    <property type="project" value="UniProtKB-KW"/>
</dbReference>
<dbReference type="GO" id="GO:0004743">
    <property type="term" value="F:pyruvate kinase activity"/>
    <property type="evidence" value="ECO:0007669"/>
    <property type="project" value="UniProtKB-EC"/>
</dbReference>
<dbReference type="GO" id="GO:0016301">
    <property type="term" value="F:kinase activity"/>
    <property type="evidence" value="ECO:0007669"/>
    <property type="project" value="UniProtKB-KW"/>
</dbReference>
<evidence type="ECO:0000256" key="8">
    <source>
        <dbReference type="ARBA" id="ARBA00022741"/>
    </source>
</evidence>
<evidence type="ECO:0000256" key="5">
    <source>
        <dbReference type="ARBA" id="ARBA00012142"/>
    </source>
</evidence>
<evidence type="ECO:0000259" key="15">
    <source>
        <dbReference type="Pfam" id="PF00224"/>
    </source>
</evidence>
<dbReference type="InterPro" id="IPR015793">
    <property type="entry name" value="Pyrv_Knase_brl"/>
</dbReference>
<protein>
    <recommendedName>
        <fullName evidence="5 14">Pyruvate kinase</fullName>
        <ecNumber evidence="5 14">2.7.1.40</ecNumber>
    </recommendedName>
</protein>
<evidence type="ECO:0000256" key="3">
    <source>
        <dbReference type="ARBA" id="ARBA00004997"/>
    </source>
</evidence>
<accession>A0ABD6EP79</accession>
<keyword evidence="10" id="KW-0067">ATP-binding</keyword>
<evidence type="ECO:0000256" key="7">
    <source>
        <dbReference type="ARBA" id="ARBA00022723"/>
    </source>
</evidence>
<feature type="domain" description="Pyruvate kinase C-terminal" evidence="16">
    <location>
        <begin position="173"/>
        <end position="291"/>
    </location>
</feature>
<evidence type="ECO:0000259" key="16">
    <source>
        <dbReference type="Pfam" id="PF02887"/>
    </source>
</evidence>
<comment type="pathway">
    <text evidence="3 14">Carbohydrate degradation; glycolysis; pyruvate from D-glyceraldehyde 3-phosphate: step 5/5.</text>
</comment>
<organism evidence="17 18">
    <name type="scientific">Gnathostoma spinigerum</name>
    <dbReference type="NCBI Taxonomy" id="75299"/>
    <lineage>
        <taxon>Eukaryota</taxon>
        <taxon>Metazoa</taxon>
        <taxon>Ecdysozoa</taxon>
        <taxon>Nematoda</taxon>
        <taxon>Chromadorea</taxon>
        <taxon>Rhabditida</taxon>
        <taxon>Spirurina</taxon>
        <taxon>Gnathostomatomorpha</taxon>
        <taxon>Gnathostomatoidea</taxon>
        <taxon>Gnathostomatidae</taxon>
        <taxon>Gnathostoma</taxon>
    </lineage>
</organism>
<dbReference type="Proteomes" id="UP001608902">
    <property type="component" value="Unassembled WGS sequence"/>
</dbReference>
<comment type="similarity">
    <text evidence="4 14">Belongs to the pyruvate kinase family.</text>
</comment>
<dbReference type="GO" id="GO:0046872">
    <property type="term" value="F:metal ion binding"/>
    <property type="evidence" value="ECO:0007669"/>
    <property type="project" value="UniProtKB-KW"/>
</dbReference>
<proteinExistence type="inferred from homology"/>
<dbReference type="InterPro" id="IPR015813">
    <property type="entry name" value="Pyrv/PenolPyrv_kinase-like_dom"/>
</dbReference>
<dbReference type="InterPro" id="IPR001697">
    <property type="entry name" value="Pyr_Knase"/>
</dbReference>
<keyword evidence="9 14" id="KW-0418">Kinase</keyword>
<evidence type="ECO:0000256" key="6">
    <source>
        <dbReference type="ARBA" id="ARBA00022679"/>
    </source>
</evidence>
<keyword evidence="13" id="KW-0670">Pyruvate</keyword>
<keyword evidence="11 14" id="KW-0460">Magnesium</keyword>
<dbReference type="InterPro" id="IPR015795">
    <property type="entry name" value="Pyrv_Knase_C"/>
</dbReference>
<evidence type="ECO:0000256" key="9">
    <source>
        <dbReference type="ARBA" id="ARBA00022777"/>
    </source>
</evidence>
<dbReference type="AlphaFoldDB" id="A0ABD6EP79"/>
<dbReference type="InterPro" id="IPR018209">
    <property type="entry name" value="Pyrv_Knase_AS"/>
</dbReference>
<reference evidence="17 18" key="1">
    <citation type="submission" date="2024-08" db="EMBL/GenBank/DDBJ databases">
        <title>Gnathostoma spinigerum genome.</title>
        <authorList>
            <person name="Gonzalez-Bertolin B."/>
            <person name="Monzon S."/>
            <person name="Zaballos A."/>
            <person name="Jimenez P."/>
            <person name="Dekumyoy P."/>
            <person name="Varona S."/>
            <person name="Cuesta I."/>
            <person name="Sumanam S."/>
            <person name="Adisakwattana P."/>
            <person name="Gasser R.B."/>
            <person name="Hernandez-Gonzalez A."/>
            <person name="Young N.D."/>
            <person name="Perteguer M.J."/>
        </authorList>
    </citation>
    <scope>NUCLEOTIDE SEQUENCE [LARGE SCALE GENOMIC DNA]</scope>
    <source>
        <strain evidence="17">AL3</strain>
        <tissue evidence="17">Liver</tissue>
    </source>
</reference>
<dbReference type="PROSITE" id="PS00110">
    <property type="entry name" value="PYRUVATE_KINASE"/>
    <property type="match status" value="1"/>
</dbReference>
<dbReference type="Pfam" id="PF00224">
    <property type="entry name" value="PK"/>
    <property type="match status" value="1"/>
</dbReference>
<evidence type="ECO:0000256" key="10">
    <source>
        <dbReference type="ARBA" id="ARBA00022840"/>
    </source>
</evidence>
<keyword evidence="8" id="KW-0547">Nucleotide-binding</keyword>
<dbReference type="SUPFAM" id="SSF52935">
    <property type="entry name" value="PK C-terminal domain-like"/>
    <property type="match status" value="1"/>
</dbReference>
<comment type="catalytic activity">
    <reaction evidence="14">
        <text>pyruvate + ATP = phosphoenolpyruvate + ADP + H(+)</text>
        <dbReference type="Rhea" id="RHEA:18157"/>
        <dbReference type="ChEBI" id="CHEBI:15361"/>
        <dbReference type="ChEBI" id="CHEBI:15378"/>
        <dbReference type="ChEBI" id="CHEBI:30616"/>
        <dbReference type="ChEBI" id="CHEBI:58702"/>
        <dbReference type="ChEBI" id="CHEBI:456216"/>
        <dbReference type="EC" id="2.7.1.40"/>
    </reaction>
</comment>
<evidence type="ECO:0000313" key="17">
    <source>
        <dbReference type="EMBL" id="MFH4981636.1"/>
    </source>
</evidence>
<dbReference type="InterPro" id="IPR040442">
    <property type="entry name" value="Pyrv_kinase-like_dom_sf"/>
</dbReference>
<sequence length="294" mass="32078">MVFASFVRNAEGIRTIKQVLGEEGSHIKIIAKIESQQGVDNADEIINESDGIMVARGDLGVELPVEKVILAQKMLVAKCNRMGKPVICATQMLESMTYKPRPTRAEVSDVANAVLDGADCVMLSGETAKGEYPYESLRMMHLICKEAETEKHYVRKMEELLKETRRPTSLERTIAIAACSAAVSCGAAAIICITQTGRSAALISYYSPPMPIFAVAQDERIARHLLLYRGVYPLHYPSSAPTVDWSADVDSRVSFGVSAAESFDFVKKGDPMIVVTGWRQGAGHTNTLRIIAAP</sequence>
<keyword evidence="18" id="KW-1185">Reference proteome</keyword>
<comment type="caution">
    <text evidence="17">The sequence shown here is derived from an EMBL/GenBank/DDBJ whole genome shotgun (WGS) entry which is preliminary data.</text>
</comment>
<evidence type="ECO:0000256" key="12">
    <source>
        <dbReference type="ARBA" id="ARBA00023152"/>
    </source>
</evidence>
<keyword evidence="6 14" id="KW-0808">Transferase</keyword>
<dbReference type="Gene3D" id="3.20.20.60">
    <property type="entry name" value="Phosphoenolpyruvate-binding domains"/>
    <property type="match status" value="1"/>
</dbReference>
<dbReference type="PRINTS" id="PR01050">
    <property type="entry name" value="PYRUVTKNASE"/>
</dbReference>
<keyword evidence="12 14" id="KW-0324">Glycolysis</keyword>
<evidence type="ECO:0000256" key="14">
    <source>
        <dbReference type="RuleBase" id="RU000504"/>
    </source>
</evidence>
<comment type="cofactor">
    <cofactor evidence="1">
        <name>Mg(2+)</name>
        <dbReference type="ChEBI" id="CHEBI:18420"/>
    </cofactor>
</comment>
<evidence type="ECO:0000256" key="1">
    <source>
        <dbReference type="ARBA" id="ARBA00001946"/>
    </source>
</evidence>
<keyword evidence="7" id="KW-0479">Metal-binding</keyword>
<dbReference type="FunFam" id="3.20.20.60:FF:000025">
    <property type="entry name" value="Pyruvate kinase"/>
    <property type="match status" value="1"/>
</dbReference>
<dbReference type="SUPFAM" id="SSF51621">
    <property type="entry name" value="Phosphoenolpyruvate/pyruvate domain"/>
    <property type="match status" value="1"/>
</dbReference>
<feature type="domain" description="Pyruvate kinase barrel" evidence="15">
    <location>
        <begin position="1"/>
        <end position="136"/>
    </location>
</feature>
<evidence type="ECO:0000256" key="13">
    <source>
        <dbReference type="ARBA" id="ARBA00023317"/>
    </source>
</evidence>
<dbReference type="EC" id="2.7.1.40" evidence="5 14"/>
<dbReference type="Pfam" id="PF02887">
    <property type="entry name" value="PK_C"/>
    <property type="match status" value="1"/>
</dbReference>
<evidence type="ECO:0000256" key="11">
    <source>
        <dbReference type="ARBA" id="ARBA00022842"/>
    </source>
</evidence>
<dbReference type="NCBIfam" id="TIGR01064">
    <property type="entry name" value="pyruv_kin"/>
    <property type="match status" value="1"/>
</dbReference>
<dbReference type="PANTHER" id="PTHR11817">
    <property type="entry name" value="PYRUVATE KINASE"/>
    <property type="match status" value="1"/>
</dbReference>
<dbReference type="InterPro" id="IPR036918">
    <property type="entry name" value="Pyrv_Knase_C_sf"/>
</dbReference>